<dbReference type="OrthoDB" id="5243766at2"/>
<gene>
    <name evidence="2" type="ORF">PX52LOC_03310</name>
</gene>
<evidence type="ECO:0000313" key="3">
    <source>
        <dbReference type="Proteomes" id="UP000324974"/>
    </source>
</evidence>
<protein>
    <submittedName>
        <fullName evidence="2">Uncharacterized protein</fullName>
    </submittedName>
</protein>
<evidence type="ECO:0000313" key="2">
    <source>
        <dbReference type="EMBL" id="QEL16361.1"/>
    </source>
</evidence>
<feature type="region of interest" description="Disordered" evidence="1">
    <location>
        <begin position="52"/>
        <end position="87"/>
    </location>
</feature>
<dbReference type="KEGG" id="lrs:PX52LOC_03310"/>
<feature type="compositionally biased region" description="Pro residues" evidence="1">
    <location>
        <begin position="76"/>
        <end position="87"/>
    </location>
</feature>
<organism evidence="2 3">
    <name type="scientific">Limnoglobus roseus</name>
    <dbReference type="NCBI Taxonomy" id="2598579"/>
    <lineage>
        <taxon>Bacteria</taxon>
        <taxon>Pseudomonadati</taxon>
        <taxon>Planctomycetota</taxon>
        <taxon>Planctomycetia</taxon>
        <taxon>Gemmatales</taxon>
        <taxon>Gemmataceae</taxon>
        <taxon>Limnoglobus</taxon>
    </lineage>
</organism>
<proteinExistence type="predicted"/>
<sequence length="87" mass="9565">MFLRLLKARRAFDPARGVIEAYLAVVTPCTAADLLRRQLATRRTAVVHSLHGIGEDEPADPHDPIPRSMWPRSWPACPPTSAAPPNS</sequence>
<keyword evidence="3" id="KW-1185">Reference proteome</keyword>
<evidence type="ECO:0000256" key="1">
    <source>
        <dbReference type="SAM" id="MobiDB-lite"/>
    </source>
</evidence>
<reference evidence="3" key="1">
    <citation type="submission" date="2019-08" db="EMBL/GenBank/DDBJ databases">
        <title>Limnoglobus roseus gen. nov., sp. nov., a novel freshwater planctomycete with a giant genome from the family Gemmataceae.</title>
        <authorList>
            <person name="Kulichevskaya I.S."/>
            <person name="Naumoff D.G."/>
            <person name="Miroshnikov K."/>
            <person name="Ivanova A."/>
            <person name="Philippov D.A."/>
            <person name="Hakobyan A."/>
            <person name="Rijpstra I.C."/>
            <person name="Sinninghe Damste J.S."/>
            <person name="Liesack W."/>
            <person name="Dedysh S.N."/>
        </authorList>
    </citation>
    <scope>NUCLEOTIDE SEQUENCE [LARGE SCALE GENOMIC DNA]</scope>
    <source>
        <strain evidence="3">PX52</strain>
    </source>
</reference>
<name>A0A5C1AAW4_9BACT</name>
<dbReference type="EMBL" id="CP042425">
    <property type="protein sequence ID" value="QEL16361.1"/>
    <property type="molecule type" value="Genomic_DNA"/>
</dbReference>
<dbReference type="Proteomes" id="UP000324974">
    <property type="component" value="Chromosome"/>
</dbReference>
<accession>A0A5C1AAW4</accession>
<dbReference type="AlphaFoldDB" id="A0A5C1AAW4"/>